<evidence type="ECO:0000313" key="4">
    <source>
        <dbReference type="EMBL" id="RDD67255.1"/>
    </source>
</evidence>
<dbReference type="PROSITE" id="PS51194">
    <property type="entry name" value="HELICASE_CTER"/>
    <property type="match status" value="1"/>
</dbReference>
<dbReference type="GO" id="GO:0003677">
    <property type="term" value="F:DNA binding"/>
    <property type="evidence" value="ECO:0007669"/>
    <property type="project" value="InterPro"/>
</dbReference>
<dbReference type="Pfam" id="PF04851">
    <property type="entry name" value="ResIII"/>
    <property type="match status" value="1"/>
</dbReference>
<dbReference type="PANTHER" id="PTHR47396:SF1">
    <property type="entry name" value="ATP-DEPENDENT HELICASE IRC3-RELATED"/>
    <property type="match status" value="1"/>
</dbReference>
<dbReference type="InterPro" id="IPR025285">
    <property type="entry name" value="DUF4145"/>
</dbReference>
<dbReference type="Proteomes" id="UP000253977">
    <property type="component" value="Unassembled WGS sequence"/>
</dbReference>
<dbReference type="InterPro" id="IPR001650">
    <property type="entry name" value="Helicase_C-like"/>
</dbReference>
<accession>A0A369TS35</accession>
<protein>
    <submittedName>
        <fullName evidence="4">Type I restriction-modification system endonuclease</fullName>
    </submittedName>
</protein>
<name>A0A369TS35_9RHOB</name>
<dbReference type="PANTHER" id="PTHR47396">
    <property type="entry name" value="TYPE I RESTRICTION ENZYME ECOKI R PROTEIN"/>
    <property type="match status" value="1"/>
</dbReference>
<organism evidence="4 5">
    <name type="scientific">Thalassococcus profundi</name>
    <dbReference type="NCBI Taxonomy" id="2282382"/>
    <lineage>
        <taxon>Bacteria</taxon>
        <taxon>Pseudomonadati</taxon>
        <taxon>Pseudomonadota</taxon>
        <taxon>Alphaproteobacteria</taxon>
        <taxon>Rhodobacterales</taxon>
        <taxon>Roseobacteraceae</taxon>
        <taxon>Thalassococcus</taxon>
    </lineage>
</organism>
<dbReference type="GO" id="GO:0004519">
    <property type="term" value="F:endonuclease activity"/>
    <property type="evidence" value="ECO:0007669"/>
    <property type="project" value="UniProtKB-KW"/>
</dbReference>
<dbReference type="GO" id="GO:0016787">
    <property type="term" value="F:hydrolase activity"/>
    <property type="evidence" value="ECO:0007669"/>
    <property type="project" value="InterPro"/>
</dbReference>
<evidence type="ECO:0000256" key="1">
    <source>
        <dbReference type="SAM" id="Coils"/>
    </source>
</evidence>
<dbReference type="Pfam" id="PF00271">
    <property type="entry name" value="Helicase_C"/>
    <property type="match status" value="1"/>
</dbReference>
<keyword evidence="4" id="KW-0378">Hydrolase</keyword>
<dbReference type="SMART" id="SM00490">
    <property type="entry name" value="HELICc"/>
    <property type="match status" value="1"/>
</dbReference>
<dbReference type="Gene3D" id="3.90.1570.30">
    <property type="match status" value="1"/>
</dbReference>
<sequence length="1113" mass="125823">MTSQNFDHLQDIDRPLAILASHAERYFVDDANTALIKTRQFAERMVRVVAENAGADVSNGDTFSDMLRSIRRDDLVPAEILDILHRLRIEGNAAVHGHDGERRMAFEAIKLCHRLGVWLRASATRQPRLTMPFTPPRLTEDDAPDLKEQVAALRSELETRSAEAARLADEAESARSAALDAEDRARLAEEERAIYAELAEDAERRAARPMERGKAQMFIKAAFDSARDMDFDEADTRLLVDEQLRQAGWDVDSTTLRHSKGTRPEKNRNLAIAEWPTSSGPADYALFAGRTLVGVVEAKRKRKNVMSAVDVQATRYSQDIQPDESFDLAGGPWDGHKAPFIFATNGRSFYPAMATQSGIWFRDTRDATNASRALEGWFTPKGLNERLEVDRRAAEKELEDKPFSFGFDLRPYQKKAIKAVEKGVSEGQREMLIAMATGTGKTKLAIAMIYRLLEAKRFLRVCFVVDRSALGEQAESAFETTRMVGAKTFAEIFGLRGLEDQDIDRDAKIHICTVQSLVRRVLEREPGDRPPVDQYDLILIDECHRGYLLDREMSEAETTFRDQNDYVSKYRRVIEYFDAVKVGLTATPALHTAQIFGDPIYRYSYREAVIDGWLIDHDPPHLIKTALSEAGITIEAGETIDVLDPRTGEIDTATLPDQLNFTVEHFNRRVRAPKFNQVVAAEIARRVDIMAPDAGKTLVFATSDDHADEVVQYLRQAYRDEGLEIRDDMIQKITGSVDKPGKLILKYKNEADPRIAVTVDLLTTGIDVPSITNLVFLRRVNSRILYDQMIGRATRKCDEIGKEAFQIYDAVDLYPNLQAMTEMRPVVVDPKVSFETLFDGFENADDTSHQEEILDQIIVKLSRKVRRMNAEIREQYTAQAGETPEETLDRFRNGPAPEVREWTQDRPGLGKFFDFKGDRGAPPIIPIYTGDDTVTGVTRGYGEGVRPADFIEAFATFVRDNANKIDALNLVVTRPRDLTRESLRELRLALDARHFTESALRTAWRDRTNEDIAASIIGFIRQAALGDPLVPYADRVDAAIRKVASTHDLDDVQRRWLDRIGDEMKSQVVIDRQAFDDPPFAQQGGYRRLNKIFRGELDAILEEIRTETWEPAA</sequence>
<dbReference type="InterPro" id="IPR014001">
    <property type="entry name" value="Helicase_ATP-bd"/>
</dbReference>
<dbReference type="InterPro" id="IPR050742">
    <property type="entry name" value="Helicase_Restrict-Modif_Enz"/>
</dbReference>
<dbReference type="GO" id="GO:0005829">
    <property type="term" value="C:cytosol"/>
    <property type="evidence" value="ECO:0007669"/>
    <property type="project" value="TreeGrafter"/>
</dbReference>
<reference evidence="4 5" key="1">
    <citation type="submission" date="2018-07" db="EMBL/GenBank/DDBJ databases">
        <title>Thalassococcus profundi sp. nov., a marine bacterium isolated from deep seawater of Okinawa Trough.</title>
        <authorList>
            <person name="Yu M."/>
        </authorList>
    </citation>
    <scope>NUCLEOTIDE SEQUENCE [LARGE SCALE GENOMIC DNA]</scope>
    <source>
        <strain evidence="4 5">WRAS1</strain>
    </source>
</reference>
<proteinExistence type="predicted"/>
<dbReference type="GO" id="GO:0005524">
    <property type="term" value="F:ATP binding"/>
    <property type="evidence" value="ECO:0007669"/>
    <property type="project" value="InterPro"/>
</dbReference>
<feature type="domain" description="Helicase ATP-binding" evidence="2">
    <location>
        <begin position="422"/>
        <end position="606"/>
    </location>
</feature>
<evidence type="ECO:0000259" key="2">
    <source>
        <dbReference type="PROSITE" id="PS51192"/>
    </source>
</evidence>
<dbReference type="AlphaFoldDB" id="A0A369TS35"/>
<dbReference type="PROSITE" id="PS51192">
    <property type="entry name" value="HELICASE_ATP_BIND_1"/>
    <property type="match status" value="1"/>
</dbReference>
<dbReference type="GO" id="GO:0006304">
    <property type="term" value="P:DNA modification"/>
    <property type="evidence" value="ECO:0007669"/>
    <property type="project" value="InterPro"/>
</dbReference>
<keyword evidence="1" id="KW-0175">Coiled coil</keyword>
<keyword evidence="4" id="KW-0255">Endonuclease</keyword>
<dbReference type="CDD" id="cd18799">
    <property type="entry name" value="SF2_C_EcoAI-like"/>
    <property type="match status" value="1"/>
</dbReference>
<dbReference type="Pfam" id="PF13643">
    <property type="entry name" value="DUF4145"/>
    <property type="match status" value="1"/>
</dbReference>
<keyword evidence="4" id="KW-0540">Nuclease</keyword>
<keyword evidence="5" id="KW-1185">Reference proteome</keyword>
<dbReference type="SUPFAM" id="SSF52540">
    <property type="entry name" value="P-loop containing nucleoside triphosphate hydrolases"/>
    <property type="match status" value="1"/>
</dbReference>
<dbReference type="OrthoDB" id="9803459at2"/>
<dbReference type="InterPro" id="IPR013670">
    <property type="entry name" value="EcoEI_R_C_dom"/>
</dbReference>
<feature type="domain" description="Helicase C-terminal" evidence="3">
    <location>
        <begin position="682"/>
        <end position="838"/>
    </location>
</feature>
<dbReference type="EMBL" id="QPMK01000003">
    <property type="protein sequence ID" value="RDD67255.1"/>
    <property type="molecule type" value="Genomic_DNA"/>
</dbReference>
<gene>
    <name evidence="4" type="ORF">DU478_05855</name>
</gene>
<dbReference type="InterPro" id="IPR006935">
    <property type="entry name" value="Helicase/UvrB_N"/>
</dbReference>
<dbReference type="Pfam" id="PF08463">
    <property type="entry name" value="EcoEI_R_C"/>
    <property type="match status" value="1"/>
</dbReference>
<feature type="coiled-coil region" evidence="1">
    <location>
        <begin position="150"/>
        <end position="205"/>
    </location>
</feature>
<evidence type="ECO:0000313" key="5">
    <source>
        <dbReference type="Proteomes" id="UP000253977"/>
    </source>
</evidence>
<dbReference type="CDD" id="cd18032">
    <property type="entry name" value="DEXHc_RE_I_III_res"/>
    <property type="match status" value="1"/>
</dbReference>
<dbReference type="Gene3D" id="3.40.50.300">
    <property type="entry name" value="P-loop containing nucleotide triphosphate hydrolases"/>
    <property type="match status" value="2"/>
</dbReference>
<dbReference type="InterPro" id="IPR027417">
    <property type="entry name" value="P-loop_NTPase"/>
</dbReference>
<dbReference type="SMART" id="SM00487">
    <property type="entry name" value="DEXDc"/>
    <property type="match status" value="1"/>
</dbReference>
<evidence type="ECO:0000259" key="3">
    <source>
        <dbReference type="PROSITE" id="PS51194"/>
    </source>
</evidence>
<dbReference type="RefSeq" id="WP_114510004.1">
    <property type="nucleotide sequence ID" value="NZ_QPMK01000003.1"/>
</dbReference>
<dbReference type="NCBIfam" id="NF008521">
    <property type="entry name" value="PRK11448.1"/>
    <property type="match status" value="1"/>
</dbReference>
<comment type="caution">
    <text evidence="4">The sequence shown here is derived from an EMBL/GenBank/DDBJ whole genome shotgun (WGS) entry which is preliminary data.</text>
</comment>